<dbReference type="Pfam" id="PF13115">
    <property type="entry name" value="YtkA"/>
    <property type="match status" value="1"/>
</dbReference>
<dbReference type="InterPro" id="IPR013783">
    <property type="entry name" value="Ig-like_fold"/>
</dbReference>
<feature type="domain" description="YtkA-like" evidence="1">
    <location>
        <begin position="42"/>
        <end position="125"/>
    </location>
</feature>
<sequence>MKRRQLLIVVLGLGFLVVITTLGTSLESLIPRHPTAPVQVSQAGPYEVTLQVDPNPPPTDQPAHLSFQIVKKATGQLVSNASVTLSNSMTTMDMGTEEIAVRPQSPGIYQAQAHFSMSGSWEIRIRIAAPGVPPASTTFTITTP</sequence>
<accession>A0ABQ3VLH9</accession>
<dbReference type="EMBL" id="BNJJ01000013">
    <property type="protein sequence ID" value="GHO86655.1"/>
    <property type="molecule type" value="Genomic_DNA"/>
</dbReference>
<evidence type="ECO:0000313" key="2">
    <source>
        <dbReference type="EMBL" id="GHO86655.1"/>
    </source>
</evidence>
<dbReference type="InterPro" id="IPR032693">
    <property type="entry name" value="YtkA-like_dom"/>
</dbReference>
<organism evidence="2 3">
    <name type="scientific">Dictyobacter formicarum</name>
    <dbReference type="NCBI Taxonomy" id="2778368"/>
    <lineage>
        <taxon>Bacteria</taxon>
        <taxon>Bacillati</taxon>
        <taxon>Chloroflexota</taxon>
        <taxon>Ktedonobacteria</taxon>
        <taxon>Ktedonobacterales</taxon>
        <taxon>Dictyobacteraceae</taxon>
        <taxon>Dictyobacter</taxon>
    </lineage>
</organism>
<keyword evidence="3" id="KW-1185">Reference proteome</keyword>
<proteinExistence type="predicted"/>
<protein>
    <recommendedName>
        <fullName evidence="1">YtkA-like domain-containing protein</fullName>
    </recommendedName>
</protein>
<dbReference type="Gene3D" id="2.60.40.10">
    <property type="entry name" value="Immunoglobulins"/>
    <property type="match status" value="1"/>
</dbReference>
<gene>
    <name evidence="2" type="ORF">KSZ_46610</name>
</gene>
<name>A0ABQ3VLH9_9CHLR</name>
<dbReference type="Proteomes" id="UP000635565">
    <property type="component" value="Unassembled WGS sequence"/>
</dbReference>
<reference evidence="2 3" key="1">
    <citation type="journal article" date="2021" name="Int. J. Syst. Evol. Microbiol.">
        <title>Reticulibacter mediterranei gen. nov., sp. nov., within the new family Reticulibacteraceae fam. nov., and Ktedonospora formicarum gen. nov., sp. nov., Ktedonobacter robiniae sp. nov., Dictyobacter formicarum sp. nov. and Dictyobacter arantiisoli sp. nov., belonging to the class Ktedonobacteria.</title>
        <authorList>
            <person name="Yabe S."/>
            <person name="Zheng Y."/>
            <person name="Wang C.M."/>
            <person name="Sakai Y."/>
            <person name="Abe K."/>
            <person name="Yokota A."/>
            <person name="Donadio S."/>
            <person name="Cavaletti L."/>
            <person name="Monciardini P."/>
        </authorList>
    </citation>
    <scope>NUCLEOTIDE SEQUENCE [LARGE SCALE GENOMIC DNA]</scope>
    <source>
        <strain evidence="2 3">SOSP1-9</strain>
    </source>
</reference>
<comment type="caution">
    <text evidence="2">The sequence shown here is derived from an EMBL/GenBank/DDBJ whole genome shotgun (WGS) entry which is preliminary data.</text>
</comment>
<evidence type="ECO:0000259" key="1">
    <source>
        <dbReference type="Pfam" id="PF13115"/>
    </source>
</evidence>
<dbReference type="RefSeq" id="WP_201364276.1">
    <property type="nucleotide sequence ID" value="NZ_BNJJ01000013.1"/>
</dbReference>
<evidence type="ECO:0000313" key="3">
    <source>
        <dbReference type="Proteomes" id="UP000635565"/>
    </source>
</evidence>